<dbReference type="NCBIfam" id="TIGR00229">
    <property type="entry name" value="sensory_box"/>
    <property type="match status" value="1"/>
</dbReference>
<dbReference type="InterPro" id="IPR003661">
    <property type="entry name" value="HisK_dim/P_dom"/>
</dbReference>
<evidence type="ECO:0000256" key="2">
    <source>
        <dbReference type="ARBA" id="ARBA00012438"/>
    </source>
</evidence>
<keyword evidence="4" id="KW-0808">Transferase</keyword>
<keyword evidence="7" id="KW-0175">Coiled coil</keyword>
<evidence type="ECO:0000256" key="7">
    <source>
        <dbReference type="SAM" id="Coils"/>
    </source>
</evidence>
<dbReference type="Gene3D" id="3.30.565.10">
    <property type="entry name" value="Histidine kinase-like ATPase, C-terminal domain"/>
    <property type="match status" value="1"/>
</dbReference>
<dbReference type="PANTHER" id="PTHR43547:SF2">
    <property type="entry name" value="HYBRID SIGNAL TRANSDUCTION HISTIDINE KINASE C"/>
    <property type="match status" value="1"/>
</dbReference>
<dbReference type="SUPFAM" id="SSF55874">
    <property type="entry name" value="ATPase domain of HSP90 chaperone/DNA topoisomerase II/histidine kinase"/>
    <property type="match status" value="1"/>
</dbReference>
<dbReference type="Gene3D" id="3.40.50.2300">
    <property type="match status" value="1"/>
</dbReference>
<evidence type="ECO:0000256" key="3">
    <source>
        <dbReference type="ARBA" id="ARBA00022553"/>
    </source>
</evidence>
<evidence type="ECO:0000256" key="4">
    <source>
        <dbReference type="ARBA" id="ARBA00022679"/>
    </source>
</evidence>
<dbReference type="PROSITE" id="PS50112">
    <property type="entry name" value="PAS"/>
    <property type="match status" value="1"/>
</dbReference>
<dbReference type="Proteomes" id="UP000469734">
    <property type="component" value="Unassembled WGS sequence"/>
</dbReference>
<dbReference type="PRINTS" id="PR00344">
    <property type="entry name" value="BCTRLSENSOR"/>
</dbReference>
<dbReference type="SUPFAM" id="SSF52172">
    <property type="entry name" value="CheY-like"/>
    <property type="match status" value="1"/>
</dbReference>
<protein>
    <recommendedName>
        <fullName evidence="2">histidine kinase</fullName>
        <ecNumber evidence="2">2.7.13.3</ecNumber>
    </recommendedName>
</protein>
<dbReference type="Pfam" id="PF13426">
    <property type="entry name" value="PAS_9"/>
    <property type="match status" value="1"/>
</dbReference>
<evidence type="ECO:0000259" key="8">
    <source>
        <dbReference type="PROSITE" id="PS50109"/>
    </source>
</evidence>
<dbReference type="Gene3D" id="3.30.450.40">
    <property type="match status" value="1"/>
</dbReference>
<dbReference type="InterPro" id="IPR035965">
    <property type="entry name" value="PAS-like_dom_sf"/>
</dbReference>
<feature type="domain" description="Histidine kinase" evidence="8">
    <location>
        <begin position="499"/>
        <end position="734"/>
    </location>
</feature>
<dbReference type="Gene3D" id="1.10.287.130">
    <property type="match status" value="1"/>
</dbReference>
<comment type="caution">
    <text evidence="11">The sequence shown here is derived from an EMBL/GenBank/DDBJ whole genome shotgun (WGS) entry which is preliminary data.</text>
</comment>
<evidence type="ECO:0000256" key="5">
    <source>
        <dbReference type="ARBA" id="ARBA00022777"/>
    </source>
</evidence>
<dbReference type="InterPro" id="IPR036890">
    <property type="entry name" value="HATPase_C_sf"/>
</dbReference>
<dbReference type="InterPro" id="IPR001789">
    <property type="entry name" value="Sig_transdc_resp-reg_receiver"/>
</dbReference>
<feature type="modified residue" description="4-aspartylphosphate" evidence="6">
    <location>
        <position position="61"/>
    </location>
</feature>
<name>A0A7X4H0E9_9BURK</name>
<dbReference type="InterPro" id="IPR029016">
    <property type="entry name" value="GAF-like_dom_sf"/>
</dbReference>
<dbReference type="SUPFAM" id="SSF55781">
    <property type="entry name" value="GAF domain-like"/>
    <property type="match status" value="1"/>
</dbReference>
<dbReference type="SUPFAM" id="SSF55785">
    <property type="entry name" value="PYP-like sensor domain (PAS domain)"/>
    <property type="match status" value="1"/>
</dbReference>
<dbReference type="Gene3D" id="3.30.450.20">
    <property type="entry name" value="PAS domain"/>
    <property type="match status" value="1"/>
</dbReference>
<dbReference type="CDD" id="cd00130">
    <property type="entry name" value="PAS"/>
    <property type="match status" value="1"/>
</dbReference>
<feature type="coiled-coil region" evidence="7">
    <location>
        <begin position="431"/>
        <end position="487"/>
    </location>
</feature>
<keyword evidence="3 6" id="KW-0597">Phosphoprotein</keyword>
<evidence type="ECO:0000259" key="9">
    <source>
        <dbReference type="PROSITE" id="PS50110"/>
    </source>
</evidence>
<proteinExistence type="predicted"/>
<organism evidence="11 12">
    <name type="scientific">Duganella margarita</name>
    <dbReference type="NCBI Taxonomy" id="2692170"/>
    <lineage>
        <taxon>Bacteria</taxon>
        <taxon>Pseudomonadati</taxon>
        <taxon>Pseudomonadota</taxon>
        <taxon>Betaproteobacteria</taxon>
        <taxon>Burkholderiales</taxon>
        <taxon>Oxalobacteraceae</taxon>
        <taxon>Telluria group</taxon>
        <taxon>Duganella</taxon>
    </lineage>
</organism>
<dbReference type="PROSITE" id="PS50109">
    <property type="entry name" value="HIS_KIN"/>
    <property type="match status" value="1"/>
</dbReference>
<evidence type="ECO:0000313" key="11">
    <source>
        <dbReference type="EMBL" id="MYM73033.1"/>
    </source>
</evidence>
<dbReference type="GO" id="GO:0000155">
    <property type="term" value="F:phosphorelay sensor kinase activity"/>
    <property type="evidence" value="ECO:0007669"/>
    <property type="project" value="InterPro"/>
</dbReference>
<dbReference type="InterPro" id="IPR003018">
    <property type="entry name" value="GAF"/>
</dbReference>
<sequence>MMPPFSSDQPQTILIAASTVYDTAALQRMLARHHLTVQAVSRGDEALAAVRGGHVALALLDVALAGSANLELCPRLQQASQTPLPVFLLSAHTSPEERLCADEAGAAAYLPLSFQTDELAEKILLHLQLIAPAPHVAGMPTMATLEVNYHTMLAGSPDAIVLMQRGSYQILDVNRRARQLFGLTETELVQSDLLALFPPLQPDGQPSAHVFATAIEQIMAGEIQMVEMELRHSSGRAIACELRMVPLTTAEHRLMHVRIVDVTPRQLANALRDGKNALLEMIARGAPLPDTLDKLVRLIEAQLDNGHCTVMLLNPDGVTVTSAAGPSMPPDYLAALNGLPIGPAAGSCGTAMFRKQTVIVSDILNDPLWAPYRNAAAHYGLRACWSTPILLDQDTVLGSFAMYYRDVREPTADNRRLIHTATHLAGIAIARTRHEEELQRHREHLEELVAVRTAELRQAKDDAEHVNEELSTALDNLSLTQEELVRRDKLAALGALVAGVAHELNTPIGNSLTMASSMSERTAALRHDLESGLRKSVLTAYLDQAASADEVVLRNLNRAASLVDSFKRIAVDGAGSQRSRFMLGDVVAELMQSVQGEVSQRQLELVEDVDHWLEMDSYPGLLMQALRHLIDNSLMHGFGSRHQANGHGSITLSAHDSNNGEIAITLSDTGAGITPENLPRIYDPFFTTRMGAGGSGLGLYITHNIVTGVLGGRIDAASTPGHGASFMLRLPKSAPL</sequence>
<feature type="domain" description="Response regulatory" evidence="9">
    <location>
        <begin position="12"/>
        <end position="127"/>
    </location>
</feature>
<dbReference type="SMART" id="SM00387">
    <property type="entry name" value="HATPase_c"/>
    <property type="match status" value="1"/>
</dbReference>
<dbReference type="EC" id="2.7.13.3" evidence="2"/>
<dbReference type="EMBL" id="WWCR01000011">
    <property type="protein sequence ID" value="MYM73033.1"/>
    <property type="molecule type" value="Genomic_DNA"/>
</dbReference>
<dbReference type="InterPro" id="IPR011006">
    <property type="entry name" value="CheY-like_superfamily"/>
</dbReference>
<dbReference type="CDD" id="cd00082">
    <property type="entry name" value="HisKA"/>
    <property type="match status" value="1"/>
</dbReference>
<evidence type="ECO:0000256" key="6">
    <source>
        <dbReference type="PROSITE-ProRule" id="PRU00169"/>
    </source>
</evidence>
<dbReference type="AlphaFoldDB" id="A0A7X4H0E9"/>
<evidence type="ECO:0000259" key="10">
    <source>
        <dbReference type="PROSITE" id="PS50112"/>
    </source>
</evidence>
<dbReference type="InterPro" id="IPR005467">
    <property type="entry name" value="His_kinase_dom"/>
</dbReference>
<dbReference type="PANTHER" id="PTHR43547">
    <property type="entry name" value="TWO-COMPONENT HISTIDINE KINASE"/>
    <property type="match status" value="1"/>
</dbReference>
<dbReference type="InterPro" id="IPR000014">
    <property type="entry name" value="PAS"/>
</dbReference>
<evidence type="ECO:0000313" key="12">
    <source>
        <dbReference type="Proteomes" id="UP000469734"/>
    </source>
</evidence>
<dbReference type="SMART" id="SM00065">
    <property type="entry name" value="GAF"/>
    <property type="match status" value="1"/>
</dbReference>
<dbReference type="Pfam" id="PF02518">
    <property type="entry name" value="HATPase_c"/>
    <property type="match status" value="1"/>
</dbReference>
<feature type="domain" description="PAS" evidence="10">
    <location>
        <begin position="145"/>
        <end position="222"/>
    </location>
</feature>
<gene>
    <name evidence="11" type="ORF">GTP56_12590</name>
</gene>
<keyword evidence="5" id="KW-0418">Kinase</keyword>
<dbReference type="PROSITE" id="PS50110">
    <property type="entry name" value="RESPONSE_REGULATORY"/>
    <property type="match status" value="1"/>
</dbReference>
<dbReference type="Pfam" id="PF13185">
    <property type="entry name" value="GAF_2"/>
    <property type="match status" value="1"/>
</dbReference>
<evidence type="ECO:0000256" key="1">
    <source>
        <dbReference type="ARBA" id="ARBA00000085"/>
    </source>
</evidence>
<dbReference type="RefSeq" id="WP_161050325.1">
    <property type="nucleotide sequence ID" value="NZ_WWCR01000011.1"/>
</dbReference>
<dbReference type="InterPro" id="IPR004358">
    <property type="entry name" value="Sig_transdc_His_kin-like_C"/>
</dbReference>
<accession>A0A7X4H0E9</accession>
<reference evidence="11 12" key="1">
    <citation type="submission" date="2019-12" db="EMBL/GenBank/DDBJ databases">
        <title>Novel species isolated from a subtropical stream in China.</title>
        <authorList>
            <person name="Lu H."/>
        </authorList>
    </citation>
    <scope>NUCLEOTIDE SEQUENCE [LARGE SCALE GENOMIC DNA]</scope>
    <source>
        <strain evidence="11 12">FT134W</strain>
    </source>
</reference>
<dbReference type="SMART" id="SM00448">
    <property type="entry name" value="REC"/>
    <property type="match status" value="1"/>
</dbReference>
<dbReference type="InterPro" id="IPR003594">
    <property type="entry name" value="HATPase_dom"/>
</dbReference>
<comment type="catalytic activity">
    <reaction evidence="1">
        <text>ATP + protein L-histidine = ADP + protein N-phospho-L-histidine.</text>
        <dbReference type="EC" id="2.7.13.3"/>
    </reaction>
</comment>
<dbReference type="Pfam" id="PF00072">
    <property type="entry name" value="Response_reg"/>
    <property type="match status" value="1"/>
</dbReference>